<protein>
    <submittedName>
        <fullName evidence="2">Uncharacterized protein</fullName>
    </submittedName>
</protein>
<evidence type="ECO:0000313" key="2">
    <source>
        <dbReference type="EMBL" id="GHO50566.1"/>
    </source>
</evidence>
<evidence type="ECO:0000313" key="3">
    <source>
        <dbReference type="Proteomes" id="UP000612362"/>
    </source>
</evidence>
<dbReference type="EMBL" id="BNJF01000008">
    <property type="protein sequence ID" value="GHO50566.1"/>
    <property type="molecule type" value="Genomic_DNA"/>
</dbReference>
<comment type="caution">
    <text evidence="2">The sequence shown here is derived from an EMBL/GenBank/DDBJ whole genome shotgun (WGS) entry which is preliminary data.</text>
</comment>
<dbReference type="RefSeq" id="WP_220199551.1">
    <property type="nucleotide sequence ID" value="NZ_BNJF01000008.1"/>
</dbReference>
<dbReference type="AlphaFoldDB" id="A0A8J3IAS2"/>
<dbReference type="Proteomes" id="UP000612362">
    <property type="component" value="Unassembled WGS sequence"/>
</dbReference>
<feature type="transmembrane region" description="Helical" evidence="1">
    <location>
        <begin position="34"/>
        <end position="55"/>
    </location>
</feature>
<gene>
    <name evidence="2" type="ORF">KSX_87290</name>
</gene>
<accession>A0A8J3IAS2</accession>
<keyword evidence="3" id="KW-1185">Reference proteome</keyword>
<name>A0A8J3IAS2_9CHLR</name>
<organism evidence="2 3">
    <name type="scientific">Ktedonospora formicarum</name>
    <dbReference type="NCBI Taxonomy" id="2778364"/>
    <lineage>
        <taxon>Bacteria</taxon>
        <taxon>Bacillati</taxon>
        <taxon>Chloroflexota</taxon>
        <taxon>Ktedonobacteria</taxon>
        <taxon>Ktedonobacterales</taxon>
        <taxon>Ktedonobacteraceae</taxon>
        <taxon>Ktedonospora</taxon>
    </lineage>
</organism>
<keyword evidence="1" id="KW-0472">Membrane</keyword>
<sequence length="86" mass="9552">MSQGTDKNSRSSFAELGRQTLRTFTQRQTYLKQLYLIVSVPLGLCFSGMLILGILGGIGLLSLGIGIPLVYFTVINWGGWQFWSVH</sequence>
<reference evidence="2" key="1">
    <citation type="submission" date="2020-10" db="EMBL/GenBank/DDBJ databases">
        <title>Taxonomic study of unclassified bacteria belonging to the class Ktedonobacteria.</title>
        <authorList>
            <person name="Yabe S."/>
            <person name="Wang C.M."/>
            <person name="Zheng Y."/>
            <person name="Sakai Y."/>
            <person name="Cavaletti L."/>
            <person name="Monciardini P."/>
            <person name="Donadio S."/>
        </authorList>
    </citation>
    <scope>NUCLEOTIDE SEQUENCE</scope>
    <source>
        <strain evidence="2">SOSP1-1</strain>
    </source>
</reference>
<evidence type="ECO:0000256" key="1">
    <source>
        <dbReference type="SAM" id="Phobius"/>
    </source>
</evidence>
<proteinExistence type="predicted"/>
<feature type="transmembrane region" description="Helical" evidence="1">
    <location>
        <begin position="61"/>
        <end position="83"/>
    </location>
</feature>
<keyword evidence="1" id="KW-0812">Transmembrane</keyword>
<keyword evidence="1" id="KW-1133">Transmembrane helix</keyword>